<dbReference type="GeneID" id="14403123"/>
<evidence type="ECO:0000256" key="1">
    <source>
        <dbReference type="SAM" id="Phobius"/>
    </source>
</evidence>
<dbReference type="OrthoDB" id="379435at2157"/>
<evidence type="ECO:0000313" key="3">
    <source>
        <dbReference type="Proteomes" id="UP000010878"/>
    </source>
</evidence>
<protein>
    <submittedName>
        <fullName evidence="2">Uncharacterized protein</fullName>
    </submittedName>
</protein>
<name>L0K1R6_9EURY</name>
<proteinExistence type="predicted"/>
<dbReference type="EMBL" id="CP003929">
    <property type="protein sequence ID" value="AGB38495.1"/>
    <property type="molecule type" value="Genomic_DNA"/>
</dbReference>
<reference evidence="2 3" key="1">
    <citation type="submission" date="2012-11" db="EMBL/GenBank/DDBJ databases">
        <title>FINISHED of Natronococcus occultus SP4, DSM 3396.</title>
        <authorList>
            <consortium name="DOE Joint Genome Institute"/>
            <person name="Eisen J."/>
            <person name="Huntemann M."/>
            <person name="Wei C.-L."/>
            <person name="Han J."/>
            <person name="Detter J.C."/>
            <person name="Han C."/>
            <person name="Tapia R."/>
            <person name="Chen A."/>
            <person name="Kyrpides N."/>
            <person name="Mavromatis K."/>
            <person name="Markowitz V."/>
            <person name="Szeto E."/>
            <person name="Ivanova N."/>
            <person name="Mikhailova N."/>
            <person name="Ovchinnikova G."/>
            <person name="Pagani I."/>
            <person name="Pati A."/>
            <person name="Goodwin L."/>
            <person name="Nordberg H.P."/>
            <person name="Cantor M.N."/>
            <person name="Hua S.X."/>
            <person name="Woyke T."/>
            <person name="Eisen J."/>
            <person name="Klenk H.-P."/>
            <person name="Klenk H.-P."/>
        </authorList>
    </citation>
    <scope>NUCLEOTIDE SEQUENCE [LARGE SCALE GENOMIC DNA]</scope>
    <source>
        <strain evidence="2 3">SP4</strain>
    </source>
</reference>
<organism evidence="2 3">
    <name type="scientific">Natronococcus occultus SP4</name>
    <dbReference type="NCBI Taxonomy" id="694430"/>
    <lineage>
        <taxon>Archaea</taxon>
        <taxon>Methanobacteriati</taxon>
        <taxon>Methanobacteriota</taxon>
        <taxon>Stenosarchaea group</taxon>
        <taxon>Halobacteria</taxon>
        <taxon>Halobacteriales</taxon>
        <taxon>Natrialbaceae</taxon>
        <taxon>Natronococcus</taxon>
    </lineage>
</organism>
<dbReference type="HOGENOM" id="CLU_200901_0_0_2"/>
<keyword evidence="1" id="KW-0472">Membrane</keyword>
<feature type="transmembrane region" description="Helical" evidence="1">
    <location>
        <begin position="47"/>
        <end position="68"/>
    </location>
</feature>
<keyword evidence="1" id="KW-1133">Transmembrane helix</keyword>
<feature type="transmembrane region" description="Helical" evidence="1">
    <location>
        <begin position="21"/>
        <end position="41"/>
    </location>
</feature>
<dbReference type="eggNOG" id="arCOG07558">
    <property type="taxonomic scope" value="Archaea"/>
</dbReference>
<sequence length="73" mass="7512">MSRGRGPDRRSPKTSVLTAPSTRLGIAFVLLVAVSCGLIALQGGAALPQIGLAMGVGLVAGGGLLWYLHWILE</sequence>
<dbReference type="RefSeq" id="WP_015321934.1">
    <property type="nucleotide sequence ID" value="NC_019974.1"/>
</dbReference>
<dbReference type="KEGG" id="nou:Natoc_2736"/>
<evidence type="ECO:0000313" key="2">
    <source>
        <dbReference type="EMBL" id="AGB38495.1"/>
    </source>
</evidence>
<accession>L0K1R6</accession>
<dbReference type="Proteomes" id="UP000010878">
    <property type="component" value="Chromosome"/>
</dbReference>
<dbReference type="AlphaFoldDB" id="L0K1R6"/>
<keyword evidence="1" id="KW-0812">Transmembrane</keyword>
<dbReference type="STRING" id="694430.Natoc_2736"/>
<keyword evidence="3" id="KW-1185">Reference proteome</keyword>
<gene>
    <name evidence="2" type="ORF">Natoc_2736</name>
</gene>